<dbReference type="Proteomes" id="UP001373714">
    <property type="component" value="Unassembled WGS sequence"/>
</dbReference>
<dbReference type="EMBL" id="JAVHNS010000006">
    <property type="protein sequence ID" value="KAK6352591.1"/>
    <property type="molecule type" value="Genomic_DNA"/>
</dbReference>
<organism evidence="1 2">
    <name type="scientific">Orbilia blumenaviensis</name>
    <dbReference type="NCBI Taxonomy" id="1796055"/>
    <lineage>
        <taxon>Eukaryota</taxon>
        <taxon>Fungi</taxon>
        <taxon>Dikarya</taxon>
        <taxon>Ascomycota</taxon>
        <taxon>Pezizomycotina</taxon>
        <taxon>Orbiliomycetes</taxon>
        <taxon>Orbiliales</taxon>
        <taxon>Orbiliaceae</taxon>
        <taxon>Orbilia</taxon>
    </lineage>
</organism>
<evidence type="ECO:0000313" key="2">
    <source>
        <dbReference type="Proteomes" id="UP001373714"/>
    </source>
</evidence>
<keyword evidence="2" id="KW-1185">Reference proteome</keyword>
<evidence type="ECO:0000313" key="1">
    <source>
        <dbReference type="EMBL" id="KAK6352591.1"/>
    </source>
</evidence>
<proteinExistence type="predicted"/>
<gene>
    <name evidence="1" type="ORF">TWF730_009414</name>
</gene>
<protein>
    <submittedName>
        <fullName evidence="1">Uncharacterized protein</fullName>
    </submittedName>
</protein>
<sequence length="296" mass="33055">METVLRASQQSAFILVPSSFDTPIQLGHVTTSLSNPINILEGKPLPDDIKIERLHKTLALKKSGERSPSTKNLVGDLRLHLASRSDKIHPLPVETKRLDLGKVAEHIPYLEDRMKKIQHDLESETPIYLITGLMAIQGSVHQHMRGDETTSGTPIPRKYMMMDGKTYELGESGELPIDLLLAFQAIRISNETTNSIGGEMNLVGTAIGSGGDEDEYCTPVDLIHSCGQLLLGPRLDLIHNYGQQRPKPRLDLVHNYGQQRPKPRLDLVHNYGQQRPVPRLNLIQEMTSNIFFAVPK</sequence>
<accession>A0AAV9V4S3</accession>
<name>A0AAV9V4S3_9PEZI</name>
<comment type="caution">
    <text evidence="1">The sequence shown here is derived from an EMBL/GenBank/DDBJ whole genome shotgun (WGS) entry which is preliminary data.</text>
</comment>
<reference evidence="1 2" key="1">
    <citation type="submission" date="2019-10" db="EMBL/GenBank/DDBJ databases">
        <authorList>
            <person name="Palmer J.M."/>
        </authorList>
    </citation>
    <scope>NUCLEOTIDE SEQUENCE [LARGE SCALE GENOMIC DNA]</scope>
    <source>
        <strain evidence="1 2">TWF730</strain>
    </source>
</reference>
<dbReference type="AlphaFoldDB" id="A0AAV9V4S3"/>